<reference evidence="2 3" key="1">
    <citation type="submission" date="2016-06" db="EMBL/GenBank/DDBJ databases">
        <title>Respiratory ammonification of nitrate coupled to the oxidation of elemental sulfur in deep-sea autotrophic thermophilic bacteria.</title>
        <authorList>
            <person name="Slobodkina G.B."/>
            <person name="Mardanov A.V."/>
            <person name="Ravin N.V."/>
            <person name="Frolova A.A."/>
            <person name="Viryasiv M.B."/>
            <person name="Chernyh N.A."/>
            <person name="Bonch-Osmolovskaya E.A."/>
            <person name="Slobodkin A.I."/>
        </authorList>
    </citation>
    <scope>NUCLEOTIDE SEQUENCE [LARGE SCALE GENOMIC DNA]</scope>
    <source>
        <strain evidence="2 3">S69</strain>
    </source>
</reference>
<organism evidence="2 3">
    <name type="scientific">Dissulfuribacter thermophilus</name>
    <dbReference type="NCBI Taxonomy" id="1156395"/>
    <lineage>
        <taxon>Bacteria</taxon>
        <taxon>Pseudomonadati</taxon>
        <taxon>Thermodesulfobacteriota</taxon>
        <taxon>Dissulfuribacteria</taxon>
        <taxon>Dissulfuribacterales</taxon>
        <taxon>Dissulfuribacteraceae</taxon>
        <taxon>Dissulfuribacter</taxon>
    </lineage>
</organism>
<dbReference type="EMBL" id="MAGO01000010">
    <property type="protein sequence ID" value="OCC14610.1"/>
    <property type="molecule type" value="Genomic_DNA"/>
</dbReference>
<dbReference type="Proteomes" id="UP000093080">
    <property type="component" value="Unassembled WGS sequence"/>
</dbReference>
<name>A0A1B9F3W2_9BACT</name>
<evidence type="ECO:0000313" key="3">
    <source>
        <dbReference type="Proteomes" id="UP000093080"/>
    </source>
</evidence>
<dbReference type="STRING" id="1156395.DBT_1925"/>
<gene>
    <name evidence="2" type="ORF">DBT_1925</name>
</gene>
<accession>A0A1B9F3W2</accession>
<sequence>MKVILFPTSYCKDLVRTALFPFIDSIITVIPTEKTPIINKDENSLLPNNNNSQSSVTVKELCPSPIGSNIETFEGLIRSYLAWAEHLGLGHAIQAKEFMKHSVEDPESITQLIKELKGNTDNEDLLQSRVFLELSYILDKEEDNLRRELNSLEKKEKSLKQLMGGPEEDNSESLDINTLLSWELPPISQLKRRLCAWYEILSGLKEPIAEAIPLGEGRETRDLLDGIYEGRCKCGPRELLTLWLHPDTKNDPQAIENIKKGLSELIEKVRSIDSQTKSSQEHRNCQARHPVDGHPENDEDSPLQDSIQTISKQIKDTWKRLQPEENTPLCLQLVWYQEATIWELIQEACKKDLLYSDGPLSQRLALFLI</sequence>
<dbReference type="RefSeq" id="WP_067619503.1">
    <property type="nucleotide sequence ID" value="NZ_MAGO01000010.1"/>
</dbReference>
<proteinExistence type="predicted"/>
<comment type="caution">
    <text evidence="2">The sequence shown here is derived from an EMBL/GenBank/DDBJ whole genome shotgun (WGS) entry which is preliminary data.</text>
</comment>
<feature type="region of interest" description="Disordered" evidence="1">
    <location>
        <begin position="273"/>
        <end position="304"/>
    </location>
</feature>
<dbReference type="AlphaFoldDB" id="A0A1B9F3W2"/>
<feature type="compositionally biased region" description="Basic and acidic residues" evidence="1">
    <location>
        <begin position="279"/>
        <end position="296"/>
    </location>
</feature>
<evidence type="ECO:0000256" key="1">
    <source>
        <dbReference type="SAM" id="MobiDB-lite"/>
    </source>
</evidence>
<evidence type="ECO:0000313" key="2">
    <source>
        <dbReference type="EMBL" id="OCC14610.1"/>
    </source>
</evidence>
<protein>
    <submittedName>
        <fullName evidence="2">Uncharacterized protein</fullName>
    </submittedName>
</protein>
<keyword evidence="3" id="KW-1185">Reference proteome</keyword>